<dbReference type="GeneID" id="39582718"/>
<dbReference type="EMBL" id="ML119056">
    <property type="protein sequence ID" value="ROT37892.1"/>
    <property type="molecule type" value="Genomic_DNA"/>
</dbReference>
<dbReference type="AlphaFoldDB" id="A0A3N2PTR3"/>
<keyword evidence="2" id="KW-1185">Reference proteome</keyword>
<sequence length="203" mass="23301">MHSCINGDEVITDTATATATATTVYYEQLQRWDQEEWFRFNLMAGRFDHYVPQGKPADLFHDVGSVKIFCIGVKWLRRFGNGGMYGLPSWRFAPLLLQDVRWVNDMDTGNGTRYGCWHKKRPPQLTLVVNGYDSKSYGFGRRGSNPLVEILIHPAPAHYFSHWVFAALGRSLMHAWMLVSEVMVPDSVPFKMMPVQKQNFPAR</sequence>
<evidence type="ECO:0000313" key="2">
    <source>
        <dbReference type="Proteomes" id="UP000272025"/>
    </source>
</evidence>
<proteinExistence type="predicted"/>
<organism evidence="1 2">
    <name type="scientific">Sodiomyces alkalinus (strain CBS 110278 / VKM F-3762 / F11)</name>
    <name type="common">Alkaliphilic filamentous fungus</name>
    <dbReference type="NCBI Taxonomy" id="1314773"/>
    <lineage>
        <taxon>Eukaryota</taxon>
        <taxon>Fungi</taxon>
        <taxon>Dikarya</taxon>
        <taxon>Ascomycota</taxon>
        <taxon>Pezizomycotina</taxon>
        <taxon>Sordariomycetes</taxon>
        <taxon>Hypocreomycetidae</taxon>
        <taxon>Glomerellales</taxon>
        <taxon>Plectosphaerellaceae</taxon>
        <taxon>Sodiomyces</taxon>
    </lineage>
</organism>
<reference evidence="1 2" key="1">
    <citation type="journal article" date="2018" name="Mol. Ecol.">
        <title>The obligate alkalophilic soda-lake fungus Sodiomyces alkalinus has shifted to a protein diet.</title>
        <authorList>
            <person name="Grum-Grzhimaylo A.A."/>
            <person name="Falkoski D.L."/>
            <person name="van den Heuvel J."/>
            <person name="Valero-Jimenez C.A."/>
            <person name="Min B."/>
            <person name="Choi I.G."/>
            <person name="Lipzen A."/>
            <person name="Daum C.G."/>
            <person name="Aanen D.K."/>
            <person name="Tsang A."/>
            <person name="Henrissat B."/>
            <person name="Bilanenko E.N."/>
            <person name="de Vries R.P."/>
            <person name="van Kan J.A.L."/>
            <person name="Grigoriev I.V."/>
            <person name="Debets A.J.M."/>
        </authorList>
    </citation>
    <scope>NUCLEOTIDE SEQUENCE [LARGE SCALE GENOMIC DNA]</scope>
    <source>
        <strain evidence="1 2">F11</strain>
    </source>
</reference>
<accession>A0A3N2PTR3</accession>
<dbReference type="Proteomes" id="UP000272025">
    <property type="component" value="Unassembled WGS sequence"/>
</dbReference>
<dbReference type="RefSeq" id="XP_028465698.1">
    <property type="nucleotide sequence ID" value="XM_028614240.1"/>
</dbReference>
<name>A0A3N2PTR3_SODAK</name>
<protein>
    <submittedName>
        <fullName evidence="1">Uncharacterized protein</fullName>
    </submittedName>
</protein>
<gene>
    <name evidence="1" type="ORF">SODALDRAFT_360187</name>
</gene>
<evidence type="ECO:0000313" key="1">
    <source>
        <dbReference type="EMBL" id="ROT37892.1"/>
    </source>
</evidence>